<dbReference type="Proteomes" id="UP000289216">
    <property type="component" value="Unassembled WGS sequence"/>
</dbReference>
<name>A0A4V1QXA6_9FUSO</name>
<comment type="caution">
    <text evidence="2">The sequence shown here is derived from an EMBL/GenBank/DDBJ whole genome shotgun (WGS) entry which is preliminary data.</text>
</comment>
<protein>
    <submittedName>
        <fullName evidence="2">Uncharacterized protein</fullName>
    </submittedName>
</protein>
<keyword evidence="1" id="KW-0175">Coiled coil</keyword>
<evidence type="ECO:0000313" key="2">
    <source>
        <dbReference type="EMBL" id="RXZ68986.1"/>
    </source>
</evidence>
<evidence type="ECO:0000256" key="1">
    <source>
        <dbReference type="SAM" id="Coils"/>
    </source>
</evidence>
<accession>A0A4V1QXA6</accession>
<dbReference type="RefSeq" id="WP_129491436.1">
    <property type="nucleotide sequence ID" value="NZ_SBAP01000020.1"/>
</dbReference>
<sequence>MQQILATESRLAKLFQFSERKVRDYFKAARVSPGKYDLLHSIEIFVESNSGKDEAAELKRAEKELKEYKLKILKKEYHAEADVVRIVADMNYHFKAKLMAIPGKLSFALTGQTNQLEIENILKNEITEVLRELKDYEYQGDIVDECE</sequence>
<proteinExistence type="predicted"/>
<evidence type="ECO:0000313" key="3">
    <source>
        <dbReference type="Proteomes" id="UP000289216"/>
    </source>
</evidence>
<dbReference type="AlphaFoldDB" id="A0A4V1QXA6"/>
<gene>
    <name evidence="2" type="ORF">EPT53_08210</name>
</gene>
<feature type="coiled-coil region" evidence="1">
    <location>
        <begin position="51"/>
        <end position="78"/>
    </location>
</feature>
<organism evidence="2 3">
    <name type="scientific">Fusobacterium necrophorum</name>
    <dbReference type="NCBI Taxonomy" id="859"/>
    <lineage>
        <taxon>Bacteria</taxon>
        <taxon>Fusobacteriati</taxon>
        <taxon>Fusobacteriota</taxon>
        <taxon>Fusobacteriia</taxon>
        <taxon>Fusobacteriales</taxon>
        <taxon>Fusobacteriaceae</taxon>
        <taxon>Fusobacterium</taxon>
    </lineage>
</organism>
<dbReference type="EMBL" id="SBAP01000020">
    <property type="protein sequence ID" value="RXZ68986.1"/>
    <property type="molecule type" value="Genomic_DNA"/>
</dbReference>
<reference evidence="2 3" key="1">
    <citation type="submission" date="2019-01" db="EMBL/GenBank/DDBJ databases">
        <title>Fusobacterium necrophorum Isolated From the Uterus of Dairy Cows.</title>
        <authorList>
            <person name="Francis A.M."/>
        </authorList>
    </citation>
    <scope>NUCLEOTIDE SEQUENCE [LARGE SCALE GENOMIC DNA]</scope>
    <source>
        <strain evidence="2 3">KG35</strain>
    </source>
</reference>